<name>A0A6V7UZV7_MELEN</name>
<dbReference type="AlphaFoldDB" id="A0A6V7UZV7"/>
<dbReference type="EMBL" id="CAJEWN010000137">
    <property type="protein sequence ID" value="CAD2168200.1"/>
    <property type="molecule type" value="Genomic_DNA"/>
</dbReference>
<reference evidence="1 2" key="1">
    <citation type="submission" date="2020-08" db="EMBL/GenBank/DDBJ databases">
        <authorList>
            <person name="Koutsovoulos G."/>
            <person name="Danchin GJ E."/>
        </authorList>
    </citation>
    <scope>NUCLEOTIDE SEQUENCE [LARGE SCALE GENOMIC DNA]</scope>
</reference>
<evidence type="ECO:0000313" key="2">
    <source>
        <dbReference type="Proteomes" id="UP000580250"/>
    </source>
</evidence>
<dbReference type="Proteomes" id="UP000580250">
    <property type="component" value="Unassembled WGS sequence"/>
</dbReference>
<comment type="caution">
    <text evidence="1">The sequence shown here is derived from an EMBL/GenBank/DDBJ whole genome shotgun (WGS) entry which is preliminary data.</text>
</comment>
<accession>A0A6V7UZV7</accession>
<proteinExistence type="predicted"/>
<gene>
    <name evidence="1" type="ORF">MENT_LOCUS19548</name>
</gene>
<protein>
    <submittedName>
        <fullName evidence="1">Uncharacterized protein</fullName>
    </submittedName>
</protein>
<evidence type="ECO:0000313" key="1">
    <source>
        <dbReference type="EMBL" id="CAD2168200.1"/>
    </source>
</evidence>
<organism evidence="1 2">
    <name type="scientific">Meloidogyne enterolobii</name>
    <name type="common">Root-knot nematode worm</name>
    <name type="synonym">Meloidogyne mayaguensis</name>
    <dbReference type="NCBI Taxonomy" id="390850"/>
    <lineage>
        <taxon>Eukaryota</taxon>
        <taxon>Metazoa</taxon>
        <taxon>Ecdysozoa</taxon>
        <taxon>Nematoda</taxon>
        <taxon>Chromadorea</taxon>
        <taxon>Rhabditida</taxon>
        <taxon>Tylenchina</taxon>
        <taxon>Tylenchomorpha</taxon>
        <taxon>Tylenchoidea</taxon>
        <taxon>Meloidogynidae</taxon>
        <taxon>Meloidogyninae</taxon>
        <taxon>Meloidogyne</taxon>
    </lineage>
</organism>
<sequence length="170" mass="19606">MLTHDLPKDIPKFELDENTKRLERLLDDKSEVVVEGHVPNPFQRSIKVNFLHAAIESHTEFGSRVFQMDIKRNSTCIDSYTNNFSINSKKNTTMCFNHTNLIEKELIKLILTFGNSSFQLFYILETKENFVENNVTLDIPISLTEYINVCIYRICSNSASIFDPLVGCAY</sequence>